<reference evidence="2" key="1">
    <citation type="journal article" date="2023" name="Mol. Phylogenet. Evol.">
        <title>Genome-scale phylogeny and comparative genomics of the fungal order Sordariales.</title>
        <authorList>
            <person name="Hensen N."/>
            <person name="Bonometti L."/>
            <person name="Westerberg I."/>
            <person name="Brannstrom I.O."/>
            <person name="Guillou S."/>
            <person name="Cros-Aarteil S."/>
            <person name="Calhoun S."/>
            <person name="Haridas S."/>
            <person name="Kuo A."/>
            <person name="Mondo S."/>
            <person name="Pangilinan J."/>
            <person name="Riley R."/>
            <person name="LaButti K."/>
            <person name="Andreopoulos B."/>
            <person name="Lipzen A."/>
            <person name="Chen C."/>
            <person name="Yan M."/>
            <person name="Daum C."/>
            <person name="Ng V."/>
            <person name="Clum A."/>
            <person name="Steindorff A."/>
            <person name="Ohm R.A."/>
            <person name="Martin F."/>
            <person name="Silar P."/>
            <person name="Natvig D.O."/>
            <person name="Lalanne C."/>
            <person name="Gautier V."/>
            <person name="Ament-Velasquez S.L."/>
            <person name="Kruys A."/>
            <person name="Hutchinson M.I."/>
            <person name="Powell A.J."/>
            <person name="Barry K."/>
            <person name="Miller A.N."/>
            <person name="Grigoriev I.V."/>
            <person name="Debuchy R."/>
            <person name="Gladieux P."/>
            <person name="Hiltunen Thoren M."/>
            <person name="Johannesson H."/>
        </authorList>
    </citation>
    <scope>NUCLEOTIDE SEQUENCE</scope>
    <source>
        <strain evidence="2">CBS 314.62</strain>
    </source>
</reference>
<dbReference type="AlphaFoldDB" id="A0AAE0XF86"/>
<protein>
    <submittedName>
        <fullName evidence="2">Uncharacterized protein</fullName>
    </submittedName>
</protein>
<comment type="caution">
    <text evidence="2">The sequence shown here is derived from an EMBL/GenBank/DDBJ whole genome shotgun (WGS) entry which is preliminary data.</text>
</comment>
<feature type="transmembrane region" description="Helical" evidence="1">
    <location>
        <begin position="63"/>
        <end position="83"/>
    </location>
</feature>
<keyword evidence="3" id="KW-1185">Reference proteome</keyword>
<sequence length="137" mass="15878">MGQRARTRRIKPLNKAVSWLAQKGWGGIQSIWIVWRWWEMAVAIAVVVVVSVSLGLLQQFALFPLSPSLVFFFFVLLILYNLYNTAKSRRTLPTYSPEPKRRHYCSGTVTDRWNDKFLGEMGVDKSAVVFRLFSFFV</sequence>
<accession>A0AAE0XF86</accession>
<name>A0AAE0XF86_9PEZI</name>
<feature type="transmembrane region" description="Helical" evidence="1">
    <location>
        <begin position="37"/>
        <end position="57"/>
    </location>
</feature>
<dbReference type="Proteomes" id="UP001270362">
    <property type="component" value="Unassembled WGS sequence"/>
</dbReference>
<organism evidence="2 3">
    <name type="scientific">Podospora appendiculata</name>
    <dbReference type="NCBI Taxonomy" id="314037"/>
    <lineage>
        <taxon>Eukaryota</taxon>
        <taxon>Fungi</taxon>
        <taxon>Dikarya</taxon>
        <taxon>Ascomycota</taxon>
        <taxon>Pezizomycotina</taxon>
        <taxon>Sordariomycetes</taxon>
        <taxon>Sordariomycetidae</taxon>
        <taxon>Sordariales</taxon>
        <taxon>Podosporaceae</taxon>
        <taxon>Podospora</taxon>
    </lineage>
</organism>
<dbReference type="EMBL" id="JAULSO010000001">
    <property type="protein sequence ID" value="KAK3692100.1"/>
    <property type="molecule type" value="Genomic_DNA"/>
</dbReference>
<gene>
    <name evidence="2" type="ORF">B0T22DRAFT_4180</name>
</gene>
<proteinExistence type="predicted"/>
<evidence type="ECO:0000256" key="1">
    <source>
        <dbReference type="SAM" id="Phobius"/>
    </source>
</evidence>
<keyword evidence="1" id="KW-0472">Membrane</keyword>
<evidence type="ECO:0000313" key="3">
    <source>
        <dbReference type="Proteomes" id="UP001270362"/>
    </source>
</evidence>
<keyword evidence="1" id="KW-0812">Transmembrane</keyword>
<keyword evidence="1" id="KW-1133">Transmembrane helix</keyword>
<evidence type="ECO:0000313" key="2">
    <source>
        <dbReference type="EMBL" id="KAK3692100.1"/>
    </source>
</evidence>
<reference evidence="2" key="2">
    <citation type="submission" date="2023-06" db="EMBL/GenBank/DDBJ databases">
        <authorList>
            <consortium name="Lawrence Berkeley National Laboratory"/>
            <person name="Haridas S."/>
            <person name="Hensen N."/>
            <person name="Bonometti L."/>
            <person name="Westerberg I."/>
            <person name="Brannstrom I.O."/>
            <person name="Guillou S."/>
            <person name="Cros-Aarteil S."/>
            <person name="Calhoun S."/>
            <person name="Kuo A."/>
            <person name="Mondo S."/>
            <person name="Pangilinan J."/>
            <person name="Riley R."/>
            <person name="Labutti K."/>
            <person name="Andreopoulos B."/>
            <person name="Lipzen A."/>
            <person name="Chen C."/>
            <person name="Yanf M."/>
            <person name="Daum C."/>
            <person name="Ng V."/>
            <person name="Clum A."/>
            <person name="Steindorff A."/>
            <person name="Ohm R."/>
            <person name="Martin F."/>
            <person name="Silar P."/>
            <person name="Natvig D."/>
            <person name="Lalanne C."/>
            <person name="Gautier V."/>
            <person name="Ament-Velasquez S.L."/>
            <person name="Kruys A."/>
            <person name="Hutchinson M.I."/>
            <person name="Powell A.J."/>
            <person name="Barry K."/>
            <person name="Miller A.N."/>
            <person name="Grigoriev I.V."/>
            <person name="Debuchy R."/>
            <person name="Gladieux P."/>
            <person name="Thoren M.H."/>
            <person name="Johannesson H."/>
        </authorList>
    </citation>
    <scope>NUCLEOTIDE SEQUENCE</scope>
    <source>
        <strain evidence="2">CBS 314.62</strain>
    </source>
</reference>